<sequence>MPSRSAETSIIHQEVCVTSTSHHQGLDRRRFLLAAVGGGTALALGGLSVLRLFGGKDARPVAVAAAMPAAEAPDLLLVCFADEDGHRMGLCHVRKLVLTDAQWHQRLSDEAFTVMRRQGTEIAFSGQHEKPNHKGLYRCQGCDTALFDASTQFDSGTGWPSFWQPIAKENVIASTDNSFGMDRTAVSCAGCDSHLGHVFDDGPQPTGLRYCMNSVAMRFVAYS</sequence>
<feature type="transmembrane region" description="Helical" evidence="10">
    <location>
        <begin position="31"/>
        <end position="53"/>
    </location>
</feature>
<comment type="catalytic activity">
    <reaction evidence="8">
        <text>L-methionyl-[protein] + [thioredoxin]-disulfide + H2O = L-methionyl-(R)-S-oxide-[protein] + [thioredoxin]-dithiol</text>
        <dbReference type="Rhea" id="RHEA:24164"/>
        <dbReference type="Rhea" id="RHEA-COMP:10698"/>
        <dbReference type="Rhea" id="RHEA-COMP:10700"/>
        <dbReference type="Rhea" id="RHEA-COMP:12313"/>
        <dbReference type="Rhea" id="RHEA-COMP:12314"/>
        <dbReference type="ChEBI" id="CHEBI:15377"/>
        <dbReference type="ChEBI" id="CHEBI:16044"/>
        <dbReference type="ChEBI" id="CHEBI:29950"/>
        <dbReference type="ChEBI" id="CHEBI:45764"/>
        <dbReference type="ChEBI" id="CHEBI:50058"/>
        <dbReference type="EC" id="1.8.4.12"/>
    </reaction>
</comment>
<dbReference type="Gene3D" id="2.170.150.20">
    <property type="entry name" value="Peptide methionine sulfoxide reductase"/>
    <property type="match status" value="1"/>
</dbReference>
<evidence type="ECO:0000256" key="2">
    <source>
        <dbReference type="ARBA" id="ARBA00007174"/>
    </source>
</evidence>
<keyword evidence="5" id="KW-0479">Metal-binding</keyword>
<dbReference type="GO" id="GO:0033743">
    <property type="term" value="F:peptide-methionine (R)-S-oxide reductase activity"/>
    <property type="evidence" value="ECO:0007669"/>
    <property type="project" value="UniProtKB-EC"/>
</dbReference>
<dbReference type="Pfam" id="PF01641">
    <property type="entry name" value="SelR"/>
    <property type="match status" value="1"/>
</dbReference>
<keyword evidence="10" id="KW-1133">Transmembrane helix</keyword>
<dbReference type="InterPro" id="IPR002579">
    <property type="entry name" value="Met_Sox_Rdtase_MsrB_dom"/>
</dbReference>
<dbReference type="GO" id="GO:0046872">
    <property type="term" value="F:metal ion binding"/>
    <property type="evidence" value="ECO:0007669"/>
    <property type="project" value="UniProtKB-KW"/>
</dbReference>
<evidence type="ECO:0000313" key="13">
    <source>
        <dbReference type="Proteomes" id="UP000267077"/>
    </source>
</evidence>
<keyword evidence="6" id="KW-0862">Zinc</keyword>
<comment type="caution">
    <text evidence="12">The sequence shown here is derived from an EMBL/GenBank/DDBJ whole genome shotgun (WGS) entry which is preliminary data.</text>
</comment>
<evidence type="ECO:0000256" key="3">
    <source>
        <dbReference type="ARBA" id="ARBA00012499"/>
    </source>
</evidence>
<dbReference type="Proteomes" id="UP000267077">
    <property type="component" value="Unassembled WGS sequence"/>
</dbReference>
<dbReference type="AlphaFoldDB" id="A0A3S0PEZ7"/>
<dbReference type="EMBL" id="RYZR01000007">
    <property type="protein sequence ID" value="RUL62521.1"/>
    <property type="molecule type" value="Genomic_DNA"/>
</dbReference>
<protein>
    <recommendedName>
        <fullName evidence="4">Peptide methionine sulfoxide reductase MsrB</fullName>
        <ecNumber evidence="3">1.8.4.12</ecNumber>
    </recommendedName>
    <alternativeName>
        <fullName evidence="9">Peptide-methionine (R)-S-oxide reductase</fullName>
    </alternativeName>
</protein>
<proteinExistence type="inferred from homology"/>
<evidence type="ECO:0000313" key="12">
    <source>
        <dbReference type="EMBL" id="RUL62521.1"/>
    </source>
</evidence>
<reference evidence="12 13" key="1">
    <citation type="submission" date="2018-12" db="EMBL/GenBank/DDBJ databases">
        <title>Dyella dinghuensis sp. nov. DHOA06 and Dyella choica sp. nov. 4M-K27, isolated from forest soil.</title>
        <authorList>
            <person name="Qiu L.-H."/>
            <person name="Gao Z.-H."/>
        </authorList>
    </citation>
    <scope>NUCLEOTIDE SEQUENCE [LARGE SCALE GENOMIC DNA]</scope>
    <source>
        <strain evidence="12 13">DHOA06</strain>
    </source>
</reference>
<dbReference type="GO" id="GO:0030091">
    <property type="term" value="P:protein repair"/>
    <property type="evidence" value="ECO:0007669"/>
    <property type="project" value="InterPro"/>
</dbReference>
<gene>
    <name evidence="12" type="primary">msrB</name>
    <name evidence="12" type="ORF">EKH79_16790</name>
</gene>
<dbReference type="SUPFAM" id="SSF51316">
    <property type="entry name" value="Mss4-like"/>
    <property type="match status" value="1"/>
</dbReference>
<dbReference type="GO" id="GO:0005737">
    <property type="term" value="C:cytoplasm"/>
    <property type="evidence" value="ECO:0007669"/>
    <property type="project" value="TreeGrafter"/>
</dbReference>
<dbReference type="OrthoDB" id="9785497at2"/>
<evidence type="ECO:0000256" key="10">
    <source>
        <dbReference type="SAM" id="Phobius"/>
    </source>
</evidence>
<keyword evidence="10" id="KW-0812">Transmembrane</keyword>
<dbReference type="InterPro" id="IPR006311">
    <property type="entry name" value="TAT_signal"/>
</dbReference>
<feature type="domain" description="MsrB" evidence="11">
    <location>
        <begin position="100"/>
        <end position="222"/>
    </location>
</feature>
<dbReference type="InterPro" id="IPR028427">
    <property type="entry name" value="Met_Sox_Rdtase_MsrB"/>
</dbReference>
<dbReference type="EC" id="1.8.4.12" evidence="3"/>
<evidence type="ECO:0000256" key="4">
    <source>
        <dbReference type="ARBA" id="ARBA00021130"/>
    </source>
</evidence>
<evidence type="ECO:0000259" key="11">
    <source>
        <dbReference type="PROSITE" id="PS51790"/>
    </source>
</evidence>
<evidence type="ECO:0000256" key="5">
    <source>
        <dbReference type="ARBA" id="ARBA00022723"/>
    </source>
</evidence>
<dbReference type="InterPro" id="IPR011057">
    <property type="entry name" value="Mss4-like_sf"/>
</dbReference>
<keyword evidence="7 12" id="KW-0560">Oxidoreductase</keyword>
<dbReference type="PROSITE" id="PS51790">
    <property type="entry name" value="MSRB"/>
    <property type="match status" value="1"/>
</dbReference>
<name>A0A3S0PEZ7_9GAMM</name>
<dbReference type="PANTHER" id="PTHR10173">
    <property type="entry name" value="METHIONINE SULFOXIDE REDUCTASE"/>
    <property type="match status" value="1"/>
</dbReference>
<evidence type="ECO:0000256" key="9">
    <source>
        <dbReference type="ARBA" id="ARBA00075819"/>
    </source>
</evidence>
<evidence type="ECO:0000256" key="8">
    <source>
        <dbReference type="ARBA" id="ARBA00048488"/>
    </source>
</evidence>
<dbReference type="PROSITE" id="PS51318">
    <property type="entry name" value="TAT"/>
    <property type="match status" value="1"/>
</dbReference>
<organism evidence="12 13">
    <name type="scientific">Dyella dinghuensis</name>
    <dbReference type="NCBI Taxonomy" id="1920169"/>
    <lineage>
        <taxon>Bacteria</taxon>
        <taxon>Pseudomonadati</taxon>
        <taxon>Pseudomonadota</taxon>
        <taxon>Gammaproteobacteria</taxon>
        <taxon>Lysobacterales</taxon>
        <taxon>Rhodanobacteraceae</taxon>
        <taxon>Dyella</taxon>
    </lineage>
</organism>
<comment type="cofactor">
    <cofactor evidence="1">
        <name>Zn(2+)</name>
        <dbReference type="ChEBI" id="CHEBI:29105"/>
    </cofactor>
</comment>
<dbReference type="PANTHER" id="PTHR10173:SF52">
    <property type="entry name" value="METHIONINE-R-SULFOXIDE REDUCTASE B1"/>
    <property type="match status" value="1"/>
</dbReference>
<accession>A0A3S0PEZ7</accession>
<evidence type="ECO:0000256" key="7">
    <source>
        <dbReference type="ARBA" id="ARBA00023002"/>
    </source>
</evidence>
<evidence type="ECO:0000256" key="6">
    <source>
        <dbReference type="ARBA" id="ARBA00022833"/>
    </source>
</evidence>
<dbReference type="FunFam" id="2.170.150.20:FF:000001">
    <property type="entry name" value="Peptide methionine sulfoxide reductase MsrB"/>
    <property type="match status" value="1"/>
</dbReference>
<dbReference type="GO" id="GO:0006979">
    <property type="term" value="P:response to oxidative stress"/>
    <property type="evidence" value="ECO:0007669"/>
    <property type="project" value="InterPro"/>
</dbReference>
<keyword evidence="10" id="KW-0472">Membrane</keyword>
<evidence type="ECO:0000256" key="1">
    <source>
        <dbReference type="ARBA" id="ARBA00001947"/>
    </source>
</evidence>
<dbReference type="NCBIfam" id="TIGR00357">
    <property type="entry name" value="peptide-methionine (R)-S-oxide reductase MsrB"/>
    <property type="match status" value="1"/>
</dbReference>
<keyword evidence="13" id="KW-1185">Reference proteome</keyword>
<comment type="similarity">
    <text evidence="2">Belongs to the MsrB Met sulfoxide reductase family.</text>
</comment>